<evidence type="ECO:0000256" key="6">
    <source>
        <dbReference type="RuleBase" id="RU367018"/>
    </source>
</evidence>
<gene>
    <name evidence="9" type="ORF">RJ640_027591</name>
</gene>
<dbReference type="Pfam" id="PF04434">
    <property type="entry name" value="SWIM"/>
    <property type="match status" value="1"/>
</dbReference>
<dbReference type="GO" id="GO:0008270">
    <property type="term" value="F:zinc ion binding"/>
    <property type="evidence" value="ECO:0007669"/>
    <property type="project" value="UniProtKB-UniRule"/>
</dbReference>
<dbReference type="InterPro" id="IPR006564">
    <property type="entry name" value="Znf_PMZ"/>
</dbReference>
<dbReference type="PANTHER" id="PTHR31669:SF21">
    <property type="entry name" value="PROTEIN FAR-RED IMPAIRED RESPONSE 1"/>
    <property type="match status" value="1"/>
</dbReference>
<dbReference type="InterPro" id="IPR007527">
    <property type="entry name" value="Znf_SWIM"/>
</dbReference>
<feature type="region of interest" description="Disordered" evidence="7">
    <location>
        <begin position="497"/>
        <end position="516"/>
    </location>
</feature>
<comment type="similarity">
    <text evidence="1 6">Belongs to the FHY3/FAR1 family.</text>
</comment>
<dbReference type="SMART" id="SM00575">
    <property type="entry name" value="ZnF_PMZ"/>
    <property type="match status" value="1"/>
</dbReference>
<dbReference type="InterPro" id="IPR004330">
    <property type="entry name" value="FAR1_DNA_bnd_dom"/>
</dbReference>
<keyword evidence="3 5" id="KW-0863">Zinc-finger</keyword>
<reference evidence="9" key="1">
    <citation type="submission" date="2022-12" db="EMBL/GenBank/DDBJ databases">
        <title>Draft genome assemblies for two species of Escallonia (Escalloniales).</title>
        <authorList>
            <person name="Chanderbali A."/>
            <person name="Dervinis C."/>
            <person name="Anghel I."/>
            <person name="Soltis D."/>
            <person name="Soltis P."/>
            <person name="Zapata F."/>
        </authorList>
    </citation>
    <scope>NUCLEOTIDE SEQUENCE</scope>
    <source>
        <strain evidence="9">UCBG92.1500</strain>
        <tissue evidence="9">Leaf</tissue>
    </source>
</reference>
<evidence type="ECO:0000256" key="7">
    <source>
        <dbReference type="SAM" id="MobiDB-lite"/>
    </source>
</evidence>
<organism evidence="9 10">
    <name type="scientific">Escallonia rubra</name>
    <dbReference type="NCBI Taxonomy" id="112253"/>
    <lineage>
        <taxon>Eukaryota</taxon>
        <taxon>Viridiplantae</taxon>
        <taxon>Streptophyta</taxon>
        <taxon>Embryophyta</taxon>
        <taxon>Tracheophyta</taxon>
        <taxon>Spermatophyta</taxon>
        <taxon>Magnoliopsida</taxon>
        <taxon>eudicotyledons</taxon>
        <taxon>Gunneridae</taxon>
        <taxon>Pentapetalae</taxon>
        <taxon>asterids</taxon>
        <taxon>campanulids</taxon>
        <taxon>Escalloniales</taxon>
        <taxon>Escalloniaceae</taxon>
        <taxon>Escallonia</taxon>
    </lineage>
</organism>
<evidence type="ECO:0000259" key="8">
    <source>
        <dbReference type="PROSITE" id="PS50966"/>
    </source>
</evidence>
<name>A0AA88QUP3_9ASTE</name>
<evidence type="ECO:0000256" key="3">
    <source>
        <dbReference type="ARBA" id="ARBA00022771"/>
    </source>
</evidence>
<dbReference type="Proteomes" id="UP001187471">
    <property type="component" value="Unassembled WGS sequence"/>
</dbReference>
<keyword evidence="6" id="KW-0539">Nucleus</keyword>
<dbReference type="InterPro" id="IPR031052">
    <property type="entry name" value="FHY3/FAR1"/>
</dbReference>
<sequence length="516" mass="57964">MVDIVDDACGRDGGVSPPSKSEAVGAEADTDLEPHDGIEFESHEAAYSFYQEYAKSMGFTTSIKNSRRSKKSKEFIDAKFACSRYGVTPESDGGSSRRPSVKKTDCKASMHVKRKRDGKWYIHEFVKEHNHELLPALAYHFRIHRNVKLAEKSNMDILHAVSERTRKMYEEEAIADFDTWHKQPALKSPSPWEKQMSTVYTHAVFKKFQVEVLGIVGCHPKKEREDGASVTFSVEDCEKNENFLVTWNEANTVVFCSCLLFECKGFLCRHAMIVLQICGVSSIPARYIMKRWTKDAKNKQPVAEGTDRVQTRVQQYNELCKRAIELGEEGSLSEESYNIAFRALDEALKTCVNVNNKRVAESSNTALSLREVEEENQGIAATKSNKKKSANKKRKVQLEPEAVNIEAQDSLQQMENLSSAGITLNGYYGTQQNVQGLLQLNLMEPPNDGYYVDQQSMQGLGQLSSVPPNHDGFFGAQQSMHGMGHLDFRPSSFSYGLQGEPNLRSTQLHGDTTRGV</sequence>
<evidence type="ECO:0000256" key="1">
    <source>
        <dbReference type="ARBA" id="ARBA00005889"/>
    </source>
</evidence>
<comment type="subcellular location">
    <subcellularLocation>
        <location evidence="6">Nucleus</location>
    </subcellularLocation>
</comment>
<dbReference type="GO" id="GO:0005634">
    <property type="term" value="C:nucleus"/>
    <property type="evidence" value="ECO:0007669"/>
    <property type="project" value="UniProtKB-SubCell"/>
</dbReference>
<comment type="function">
    <text evidence="6">Putative transcription activator involved in regulating light control of development.</text>
</comment>
<dbReference type="PROSITE" id="PS50966">
    <property type="entry name" value="ZF_SWIM"/>
    <property type="match status" value="1"/>
</dbReference>
<feature type="domain" description="SWIM-type" evidence="8">
    <location>
        <begin position="243"/>
        <end position="279"/>
    </location>
</feature>
<dbReference type="GO" id="GO:0006355">
    <property type="term" value="P:regulation of DNA-templated transcription"/>
    <property type="evidence" value="ECO:0007669"/>
    <property type="project" value="UniProtKB-UniRule"/>
</dbReference>
<proteinExistence type="inferred from homology"/>
<evidence type="ECO:0000313" key="10">
    <source>
        <dbReference type="Proteomes" id="UP001187471"/>
    </source>
</evidence>
<evidence type="ECO:0000256" key="2">
    <source>
        <dbReference type="ARBA" id="ARBA00022723"/>
    </source>
</evidence>
<evidence type="ECO:0000256" key="5">
    <source>
        <dbReference type="PROSITE-ProRule" id="PRU00325"/>
    </source>
</evidence>
<feature type="compositionally biased region" description="Polar residues" evidence="7">
    <location>
        <begin position="503"/>
        <end position="516"/>
    </location>
</feature>
<dbReference type="PANTHER" id="PTHR31669">
    <property type="entry name" value="PROTEIN FAR1-RELATED SEQUENCE 10-RELATED"/>
    <property type="match status" value="1"/>
</dbReference>
<keyword evidence="10" id="KW-1185">Reference proteome</keyword>
<feature type="region of interest" description="Disordered" evidence="7">
    <location>
        <begin position="1"/>
        <end position="34"/>
    </location>
</feature>
<dbReference type="AlphaFoldDB" id="A0AA88QUP3"/>
<dbReference type="EMBL" id="JAVXUO010002068">
    <property type="protein sequence ID" value="KAK2976507.1"/>
    <property type="molecule type" value="Genomic_DNA"/>
</dbReference>
<keyword evidence="2 6" id="KW-0479">Metal-binding</keyword>
<evidence type="ECO:0000313" key="9">
    <source>
        <dbReference type="EMBL" id="KAK2976507.1"/>
    </source>
</evidence>
<accession>A0AA88QUP3</accession>
<feature type="region of interest" description="Disordered" evidence="7">
    <location>
        <begin position="376"/>
        <end position="395"/>
    </location>
</feature>
<comment type="caution">
    <text evidence="9">The sequence shown here is derived from an EMBL/GenBank/DDBJ whole genome shotgun (WGS) entry which is preliminary data.</text>
</comment>
<dbReference type="Pfam" id="PF03101">
    <property type="entry name" value="FAR1"/>
    <property type="match status" value="1"/>
</dbReference>
<evidence type="ECO:0000256" key="4">
    <source>
        <dbReference type="ARBA" id="ARBA00022833"/>
    </source>
</evidence>
<protein>
    <recommendedName>
        <fullName evidence="6">Protein FAR1-RELATED SEQUENCE</fullName>
    </recommendedName>
</protein>
<keyword evidence="4 6" id="KW-0862">Zinc</keyword>
<feature type="compositionally biased region" description="Basic residues" evidence="7">
    <location>
        <begin position="384"/>
        <end position="395"/>
    </location>
</feature>